<name>A0A5B9DU10_9HYPH</name>
<evidence type="ECO:0000313" key="3">
    <source>
        <dbReference type="EMBL" id="QEE22405.1"/>
    </source>
</evidence>
<dbReference type="OrthoDB" id="9787373at2"/>
<feature type="domain" description="Heparinase II/III-like C-terminal" evidence="2">
    <location>
        <begin position="314"/>
        <end position="542"/>
    </location>
</feature>
<gene>
    <name evidence="3" type="ORF">FNA67_20560</name>
</gene>
<accession>A0A5B9DU10</accession>
<protein>
    <recommendedName>
        <fullName evidence="2">Heparinase II/III-like C-terminal domain-containing protein</fullName>
    </recommendedName>
</protein>
<sequence length="549" mass="59951">MLSVIRFLAWRWTFGAIDYAVTMPLLRWTWQGLSEDAFAGSLPEFRPADAETVIDMMQGRYLLASKLVDTQGTSPFSIEVDSEDWLQVLHGFAWLRHFREIRDDGSKRFARTLVLDWIGREGQFDAETWAPGLTAQRVLNWLRHYPLLTEGATPEQAASIARALGTQVQSLRVRARFVTEPHERALVAAALVGAALCDKEGRGEIEKYATRLIQVLDSQIDADGIHLSRSARIQLALLVELATIRAALVRDHADIARELGTRVDAMHGGLDALTLGSGEPAYFHGTGQIAHDLLVSVQAQSPERQRAIGSRLFSGYGRLEAGPATVIADAGLVPDLPFAGEAASSPLAFEFSYGTELIVGNCGPAPAELPDSKPLFRRGIAHTGPTINAESADDLPEKGALSGRLRARAEPIAATLETDEPALTLATAGYEAPFGVVLERRMTLLNEGKTLVGQDKAVASGETVSGVVTLRFHLAPGAEVWHGTSENIARVYLANGTTWTFLWEGAEMREEESVRQSAYFGLHRTQQIVLEAQVEAGHEIAWIFTLEED</sequence>
<dbReference type="GO" id="GO:0016829">
    <property type="term" value="F:lyase activity"/>
    <property type="evidence" value="ECO:0007669"/>
    <property type="project" value="InterPro"/>
</dbReference>
<proteinExistence type="predicted"/>
<dbReference type="Gene3D" id="1.50.10.100">
    <property type="entry name" value="Chondroitin AC/alginate lyase"/>
    <property type="match status" value="1"/>
</dbReference>
<evidence type="ECO:0000259" key="2">
    <source>
        <dbReference type="Pfam" id="PF07940"/>
    </source>
</evidence>
<dbReference type="Proteomes" id="UP000321062">
    <property type="component" value="Chromosome"/>
</dbReference>
<keyword evidence="4" id="KW-1185">Reference proteome</keyword>
<evidence type="ECO:0000313" key="4">
    <source>
        <dbReference type="Proteomes" id="UP000321062"/>
    </source>
</evidence>
<dbReference type="Gene3D" id="2.70.98.70">
    <property type="match status" value="1"/>
</dbReference>
<organism evidence="3 4">
    <name type="scientific">Paradevosia tibetensis</name>
    <dbReference type="NCBI Taxonomy" id="1447062"/>
    <lineage>
        <taxon>Bacteria</taxon>
        <taxon>Pseudomonadati</taxon>
        <taxon>Pseudomonadota</taxon>
        <taxon>Alphaproteobacteria</taxon>
        <taxon>Hyphomicrobiales</taxon>
        <taxon>Devosiaceae</taxon>
        <taxon>Paradevosia</taxon>
    </lineage>
</organism>
<dbReference type="KEGG" id="yti:FNA67_20560"/>
<evidence type="ECO:0000256" key="1">
    <source>
        <dbReference type="ARBA" id="ARBA00004196"/>
    </source>
</evidence>
<comment type="subcellular location">
    <subcellularLocation>
        <location evidence="1">Cell envelope</location>
    </subcellularLocation>
</comment>
<dbReference type="InterPro" id="IPR012480">
    <property type="entry name" value="Hepar_II_III_C"/>
</dbReference>
<dbReference type="AlphaFoldDB" id="A0A5B9DU10"/>
<dbReference type="InterPro" id="IPR008929">
    <property type="entry name" value="Chondroitin_lyas"/>
</dbReference>
<dbReference type="Pfam" id="PF07940">
    <property type="entry name" value="Hepar_II_III_C"/>
    <property type="match status" value="1"/>
</dbReference>
<dbReference type="EMBL" id="CP041690">
    <property type="protein sequence ID" value="QEE22405.1"/>
    <property type="molecule type" value="Genomic_DNA"/>
</dbReference>
<reference evidence="3 4" key="1">
    <citation type="journal article" date="2015" name="Int. J. Syst. Evol. Microbiol.">
        <title>Youhaiella tibetensis gen. nov., sp. nov., isolated from subsurface sediment.</title>
        <authorList>
            <person name="Wang Y.X."/>
            <person name="Huang F.Q."/>
            <person name="Nogi Y."/>
            <person name="Pang S.J."/>
            <person name="Wang P.K."/>
            <person name="Lv J."/>
        </authorList>
    </citation>
    <scope>NUCLEOTIDE SEQUENCE [LARGE SCALE GENOMIC DNA]</scope>
    <source>
        <strain evidence="4">fig4</strain>
    </source>
</reference>
<dbReference type="GO" id="GO:0030313">
    <property type="term" value="C:cell envelope"/>
    <property type="evidence" value="ECO:0007669"/>
    <property type="project" value="UniProtKB-SubCell"/>
</dbReference>